<dbReference type="WBParaSite" id="Pan_g7433.t1">
    <property type="protein sequence ID" value="Pan_g7433.t1"/>
    <property type="gene ID" value="Pan_g7433"/>
</dbReference>
<dbReference type="InterPro" id="IPR011990">
    <property type="entry name" value="TPR-like_helical_dom_sf"/>
</dbReference>
<dbReference type="Pfam" id="PF08238">
    <property type="entry name" value="Sel1"/>
    <property type="match status" value="9"/>
</dbReference>
<dbReference type="PANTHER" id="PTHR11102:SF147">
    <property type="entry name" value="SEL1L ADAPTOR SUBUNIT OF ERAD E3 UBIQUITIN LIGASE"/>
    <property type="match status" value="1"/>
</dbReference>
<dbReference type="SUPFAM" id="SSF81901">
    <property type="entry name" value="HCP-like"/>
    <property type="match status" value="3"/>
</dbReference>
<dbReference type="AlphaFoldDB" id="A0A7E4W8N3"/>
<name>A0A7E4W8N3_PANRE</name>
<keyword evidence="3" id="KW-1133">Transmembrane helix</keyword>
<keyword evidence="3" id="KW-0812">Transmembrane</keyword>
<reference evidence="5" key="2">
    <citation type="submission" date="2020-10" db="UniProtKB">
        <authorList>
            <consortium name="WormBaseParasite"/>
        </authorList>
    </citation>
    <scope>IDENTIFICATION</scope>
</reference>
<proteinExistence type="inferred from homology"/>
<dbReference type="Proteomes" id="UP000492821">
    <property type="component" value="Unassembled WGS sequence"/>
</dbReference>
<dbReference type="InterPro" id="IPR006597">
    <property type="entry name" value="Sel1-like"/>
</dbReference>
<dbReference type="InterPro" id="IPR050767">
    <property type="entry name" value="Sel1_AlgK"/>
</dbReference>
<dbReference type="GO" id="GO:0036503">
    <property type="term" value="P:ERAD pathway"/>
    <property type="evidence" value="ECO:0007669"/>
    <property type="project" value="TreeGrafter"/>
</dbReference>
<keyword evidence="3" id="KW-0472">Membrane</keyword>
<feature type="transmembrane region" description="Helical" evidence="3">
    <location>
        <begin position="753"/>
        <end position="770"/>
    </location>
</feature>
<feature type="compositionally biased region" description="Low complexity" evidence="2">
    <location>
        <begin position="61"/>
        <end position="82"/>
    </location>
</feature>
<comment type="similarity">
    <text evidence="1">Belongs to the sel-1 family.</text>
</comment>
<evidence type="ECO:0000256" key="1">
    <source>
        <dbReference type="ARBA" id="ARBA00038101"/>
    </source>
</evidence>
<protein>
    <submittedName>
        <fullName evidence="5">HCP-like protein</fullName>
    </submittedName>
</protein>
<evidence type="ECO:0000256" key="3">
    <source>
        <dbReference type="SAM" id="Phobius"/>
    </source>
</evidence>
<dbReference type="GO" id="GO:0005789">
    <property type="term" value="C:endoplasmic reticulum membrane"/>
    <property type="evidence" value="ECO:0007669"/>
    <property type="project" value="TreeGrafter"/>
</dbReference>
<dbReference type="Gene3D" id="1.25.40.10">
    <property type="entry name" value="Tetratricopeptide repeat domain"/>
    <property type="match status" value="3"/>
</dbReference>
<evidence type="ECO:0000256" key="2">
    <source>
        <dbReference type="SAM" id="MobiDB-lite"/>
    </source>
</evidence>
<dbReference type="SMART" id="SM00671">
    <property type="entry name" value="SEL1"/>
    <property type="match status" value="9"/>
</dbReference>
<accession>A0A7E4W8N3</accession>
<feature type="region of interest" description="Disordered" evidence="2">
    <location>
        <begin position="61"/>
        <end position="84"/>
    </location>
</feature>
<sequence length="791" mass="87651">MLEVDDRTGQMRKQGRKIGSDQLCFSRRDHLSPQCATSATFPDPSIAVGDFHLLAPVSTSIRLPSPSSSRPSPTSPSASSRTIGTRSAMQLRPVLLALAVLLSAAILVFAVGDVEHDEPELTLLNNDKETRYTSPKKRTSTQDVIDKEIDRMPHRKESTQPPALPVKPAHPFDEFTFENDNGKNDPIAKSSLTSAISILANRRQAKYTDDDIRSAYMDLEAAAEAGNNEAKKLLAFADLFGEHRWSVDEALNHFKDLVVRGSVDGHLGLALIYFTGVTLPKPNRARGLVHLQLAAQGGNPMAQMALGYRQLLGVDMKPNCERALKWYKIVATKVASKVTFLGGTSMQKLRIPEEVESASSSVMDANVFTYYKYLAENGDVQAILGLGNLYLTGSKGVPIDYNAALKYYSIAAESGNPMGMAVLGKMYYDGTDATPVDDELALTYFKKAADKGNSYGQVGLALMLLNGRGVRKDPIKAMRLFATAAEQSNAEGQFYLGYMHYRGFGSLRDHKSALRYFQVASQSGNLLAIYNLAQMHAQGIGTTRNCQLAVQLYKTVAERGRWGDRFMEAFNKFHDGAVDEAAFNYMLLGELGYEIAQTNFAYLIEENAETQQLFHTELEAYKWALVSWQRSANQQYAFARVKLGDFNFYGLGTKVDYSAALNHYKIAADDHNSAQAMFNLGYMHEQGLGLDKDLHLAKRYYDQASETATEALVPVALAMLKLRAVFLLDYMKENFVWHSALLVFLDSSLGSHWDVFVMSLLVGIIPYFVFQYWQNRRQAAAAAEVQPAPAQ</sequence>
<evidence type="ECO:0000313" key="5">
    <source>
        <dbReference type="WBParaSite" id="Pan_g7433.t1"/>
    </source>
</evidence>
<evidence type="ECO:0000313" key="4">
    <source>
        <dbReference type="Proteomes" id="UP000492821"/>
    </source>
</evidence>
<feature type="transmembrane region" description="Helical" evidence="3">
    <location>
        <begin position="94"/>
        <end position="112"/>
    </location>
</feature>
<dbReference type="PANTHER" id="PTHR11102">
    <property type="entry name" value="SEL-1-LIKE PROTEIN"/>
    <property type="match status" value="1"/>
</dbReference>
<keyword evidence="4" id="KW-1185">Reference proteome</keyword>
<reference evidence="4" key="1">
    <citation type="journal article" date="2013" name="Genetics">
        <title>The draft genome and transcriptome of Panagrellus redivivus are shaped by the harsh demands of a free-living lifestyle.</title>
        <authorList>
            <person name="Srinivasan J."/>
            <person name="Dillman A.R."/>
            <person name="Macchietto M.G."/>
            <person name="Heikkinen L."/>
            <person name="Lakso M."/>
            <person name="Fracchia K.M."/>
            <person name="Antoshechkin I."/>
            <person name="Mortazavi A."/>
            <person name="Wong G."/>
            <person name="Sternberg P.W."/>
        </authorList>
    </citation>
    <scope>NUCLEOTIDE SEQUENCE [LARGE SCALE GENOMIC DNA]</scope>
    <source>
        <strain evidence="4">MT8872</strain>
    </source>
</reference>
<organism evidence="4 5">
    <name type="scientific">Panagrellus redivivus</name>
    <name type="common">Microworm</name>
    <dbReference type="NCBI Taxonomy" id="6233"/>
    <lineage>
        <taxon>Eukaryota</taxon>
        <taxon>Metazoa</taxon>
        <taxon>Ecdysozoa</taxon>
        <taxon>Nematoda</taxon>
        <taxon>Chromadorea</taxon>
        <taxon>Rhabditida</taxon>
        <taxon>Tylenchina</taxon>
        <taxon>Panagrolaimomorpha</taxon>
        <taxon>Panagrolaimoidea</taxon>
        <taxon>Panagrolaimidae</taxon>
        <taxon>Panagrellus</taxon>
    </lineage>
</organism>